<dbReference type="OrthoDB" id="9758333at2"/>
<gene>
    <name evidence="7" type="ORF">SAMN05216490_3201</name>
</gene>
<comment type="similarity">
    <text evidence="2">Belongs to the glycosyl hydrolase 51 family.</text>
</comment>
<dbReference type="PANTHER" id="PTHR31776">
    <property type="entry name" value="ALPHA-L-ARABINOFURANOSIDASE 1"/>
    <property type="match status" value="1"/>
</dbReference>
<evidence type="ECO:0000256" key="5">
    <source>
        <dbReference type="ARBA" id="ARBA00022801"/>
    </source>
</evidence>
<dbReference type="EMBL" id="LT629740">
    <property type="protein sequence ID" value="SDT35748.1"/>
    <property type="molecule type" value="Genomic_DNA"/>
</dbReference>
<evidence type="ECO:0000256" key="3">
    <source>
        <dbReference type="ARBA" id="ARBA00012670"/>
    </source>
</evidence>
<dbReference type="STRING" id="652787.SAMN05216490_3201"/>
<dbReference type="InterPro" id="IPR013780">
    <property type="entry name" value="Glyco_hydro_b"/>
</dbReference>
<evidence type="ECO:0000313" key="7">
    <source>
        <dbReference type="EMBL" id="SDT35748.1"/>
    </source>
</evidence>
<dbReference type="InterPro" id="IPR010720">
    <property type="entry name" value="Alpha-L-AF_C"/>
</dbReference>
<dbReference type="SUPFAM" id="SSF49785">
    <property type="entry name" value="Galactose-binding domain-like"/>
    <property type="match status" value="1"/>
</dbReference>
<evidence type="ECO:0000313" key="8">
    <source>
        <dbReference type="Proteomes" id="UP000199679"/>
    </source>
</evidence>
<dbReference type="GO" id="GO:0046373">
    <property type="term" value="P:L-arabinose metabolic process"/>
    <property type="evidence" value="ECO:0007669"/>
    <property type="project" value="InterPro"/>
</dbReference>
<dbReference type="PANTHER" id="PTHR31776:SF26">
    <property type="entry name" value="SECRETED ARABINOSIDASE"/>
    <property type="match status" value="1"/>
</dbReference>
<reference evidence="7 8" key="1">
    <citation type="submission" date="2016-10" db="EMBL/GenBank/DDBJ databases">
        <authorList>
            <person name="de Groot N.N."/>
        </authorList>
    </citation>
    <scope>NUCLEOTIDE SEQUENCE [LARGE SCALE GENOMIC DNA]</scope>
    <source>
        <strain evidence="7 8">MP1X4</strain>
    </source>
</reference>
<comment type="catalytic activity">
    <reaction evidence="1">
        <text>Hydrolysis of terminal non-reducing alpha-L-arabinofuranoside residues in alpha-L-arabinosides.</text>
        <dbReference type="EC" id="3.2.1.55"/>
    </reaction>
</comment>
<keyword evidence="4" id="KW-0732">Signal</keyword>
<dbReference type="InterPro" id="IPR008979">
    <property type="entry name" value="Galactose-bd-like_sf"/>
</dbReference>
<name>A0A1H1ZPU1_MUCMA</name>
<protein>
    <recommendedName>
        <fullName evidence="3">non-reducing end alpha-L-arabinofuranosidase</fullName>
        <ecNumber evidence="3">3.2.1.55</ecNumber>
    </recommendedName>
</protein>
<feature type="domain" description="Alpha-L-arabinofuranosidase C-terminal" evidence="6">
    <location>
        <begin position="475"/>
        <end position="654"/>
    </location>
</feature>
<dbReference type="InterPro" id="IPR055235">
    <property type="entry name" value="ASD1_cat"/>
</dbReference>
<keyword evidence="5" id="KW-0378">Hydrolase</keyword>
<dbReference type="AlphaFoldDB" id="A0A1H1ZPU1"/>
<dbReference type="InterPro" id="IPR003305">
    <property type="entry name" value="CenC_carb-bd"/>
</dbReference>
<dbReference type="EC" id="3.2.1.55" evidence="3"/>
<dbReference type="Gene3D" id="2.60.40.1180">
    <property type="entry name" value="Golgi alpha-mannosidase II"/>
    <property type="match status" value="1"/>
</dbReference>
<proteinExistence type="inferred from homology"/>
<dbReference type="InterPro" id="IPR051563">
    <property type="entry name" value="Glycosyl_Hydrolase_51"/>
</dbReference>
<sequence length="671" mass="74512">MISFKSIIKGNIILFLLFPEFAHSQASILPATPVAPFSHPAKRISADLFGVFFEDLSYAADGGLYAELIQNRSFEYSASDRKGWNSLTNWEYTTEGFGYGTISVETSQPINANNPHYVVLNIDDPGQNGVGITNLGYDGIRLKKGERYNFSAYINQISSKAIPVEVKLCGRKGEVYSVFKFNTSGRGWRKYTSSMSVKRSTDSAVLTLVARQKSKLALDEISLFPQETFKNEANGLRADLAQTIADLKPKFVRFPGGCLVHGDGVNNIYRWKNTIGPVENRIQQRNIWSYHQSVGLGFYEYFRFCEDIGAKPLPVIAAGVSCQNSGGTWVIGSTGQKALPFTEMKSYIQDILDLIEYANGPVTSTWGAKRAAAGHPKPFHLQYIGIGNEDKQTDAFRSRFKMIYDELRAKHPEITIVGTVGPSPNGEDYNLGWDFANRLAVPVVDEHFYETPRWFLDNNNRYDNYSRARSHVYIGEYASQGTKLINALSEAAFMTSLERNGDVVKMASYAPLLANLNHTSWNPNLIYFNNDTLVRTANYYVQQLFSVNEGDTYIPNIISFERDQSAKDSTLASSCVRDSKTGDVILKIVNAGPTAAVAKVNLSLLNVTGDLIVSKILTGNPNDQNSIDHPAVVIPISTRVKLTDLDSFLSPAYSLTVIRFSAKSNQHHVSN</sequence>
<keyword evidence="8" id="KW-1185">Reference proteome</keyword>
<dbReference type="Gene3D" id="2.60.120.260">
    <property type="entry name" value="Galactose-binding domain-like"/>
    <property type="match status" value="1"/>
</dbReference>
<dbReference type="SUPFAM" id="SSF51445">
    <property type="entry name" value="(Trans)glycosidases"/>
    <property type="match status" value="1"/>
</dbReference>
<dbReference type="Proteomes" id="UP000199679">
    <property type="component" value="Chromosome I"/>
</dbReference>
<dbReference type="RefSeq" id="WP_091374953.1">
    <property type="nucleotide sequence ID" value="NZ_LT629740.1"/>
</dbReference>
<evidence type="ECO:0000256" key="2">
    <source>
        <dbReference type="ARBA" id="ARBA00007186"/>
    </source>
</evidence>
<accession>A0A1H1ZPU1</accession>
<dbReference type="SMART" id="SM00813">
    <property type="entry name" value="Alpha-L-AF_C"/>
    <property type="match status" value="1"/>
</dbReference>
<dbReference type="Pfam" id="PF22848">
    <property type="entry name" value="ASD1_dom"/>
    <property type="match status" value="1"/>
</dbReference>
<dbReference type="Gene3D" id="3.20.20.80">
    <property type="entry name" value="Glycosidases"/>
    <property type="match status" value="1"/>
</dbReference>
<dbReference type="GO" id="GO:0046556">
    <property type="term" value="F:alpha-L-arabinofuranosidase activity"/>
    <property type="evidence" value="ECO:0007669"/>
    <property type="project" value="UniProtKB-EC"/>
</dbReference>
<dbReference type="Pfam" id="PF02018">
    <property type="entry name" value="CBM_4_9"/>
    <property type="match status" value="1"/>
</dbReference>
<evidence type="ECO:0000259" key="6">
    <source>
        <dbReference type="SMART" id="SM00813"/>
    </source>
</evidence>
<evidence type="ECO:0000256" key="4">
    <source>
        <dbReference type="ARBA" id="ARBA00022729"/>
    </source>
</evidence>
<organism evidence="7 8">
    <name type="scientific">Mucilaginibacter mallensis</name>
    <dbReference type="NCBI Taxonomy" id="652787"/>
    <lineage>
        <taxon>Bacteria</taxon>
        <taxon>Pseudomonadati</taxon>
        <taxon>Bacteroidota</taxon>
        <taxon>Sphingobacteriia</taxon>
        <taxon>Sphingobacteriales</taxon>
        <taxon>Sphingobacteriaceae</taxon>
        <taxon>Mucilaginibacter</taxon>
    </lineage>
</organism>
<dbReference type="Pfam" id="PF06964">
    <property type="entry name" value="Alpha-L-AF_C"/>
    <property type="match status" value="1"/>
</dbReference>
<dbReference type="InterPro" id="IPR017853">
    <property type="entry name" value="GH"/>
</dbReference>
<evidence type="ECO:0000256" key="1">
    <source>
        <dbReference type="ARBA" id="ARBA00001462"/>
    </source>
</evidence>